<evidence type="ECO:0000256" key="1">
    <source>
        <dbReference type="SAM" id="MobiDB-lite"/>
    </source>
</evidence>
<accession>A0A426QHX6</accession>
<sequence>MGMHAPGDPLNASQFQGVNTDMTTASKSTSRRKSPASSAKADKAAAKPSSRAASGKRSNKTATPEITPEQRRHLIAEAAYLRAEARGFTPGDPVHDWLAAEQEIDARLTGDPGAAIH</sequence>
<dbReference type="EMBL" id="QZMU01000001">
    <property type="protein sequence ID" value="RRQ21361.1"/>
    <property type="molecule type" value="Genomic_DNA"/>
</dbReference>
<name>A0A426QHX6_9GAMM</name>
<keyword evidence="3" id="KW-1185">Reference proteome</keyword>
<gene>
    <name evidence="2" type="ORF">D6C00_05010</name>
</gene>
<evidence type="ECO:0000313" key="2">
    <source>
        <dbReference type="EMBL" id="RRQ21361.1"/>
    </source>
</evidence>
<dbReference type="Proteomes" id="UP000287798">
    <property type="component" value="Unassembled WGS sequence"/>
</dbReference>
<dbReference type="Pfam" id="PF11154">
    <property type="entry name" value="DUF2934"/>
    <property type="match status" value="1"/>
</dbReference>
<comment type="caution">
    <text evidence="2">The sequence shown here is derived from an EMBL/GenBank/DDBJ whole genome shotgun (WGS) entry which is preliminary data.</text>
</comment>
<organism evidence="2 3">
    <name type="scientific">Thiohalobacter thiocyanaticus</name>
    <dbReference type="NCBI Taxonomy" id="585455"/>
    <lineage>
        <taxon>Bacteria</taxon>
        <taxon>Pseudomonadati</taxon>
        <taxon>Pseudomonadota</taxon>
        <taxon>Gammaproteobacteria</taxon>
        <taxon>Thiohalobacterales</taxon>
        <taxon>Thiohalobacteraceae</taxon>
        <taxon>Thiohalobacter</taxon>
    </lineage>
</organism>
<protein>
    <submittedName>
        <fullName evidence="2">DUF2934 domain-containing protein</fullName>
    </submittedName>
</protein>
<evidence type="ECO:0000313" key="3">
    <source>
        <dbReference type="Proteomes" id="UP000287798"/>
    </source>
</evidence>
<feature type="compositionally biased region" description="Low complexity" evidence="1">
    <location>
        <begin position="46"/>
        <end position="56"/>
    </location>
</feature>
<feature type="region of interest" description="Disordered" evidence="1">
    <location>
        <begin position="1"/>
        <end position="71"/>
    </location>
</feature>
<dbReference type="InterPro" id="IPR021327">
    <property type="entry name" value="DUF2934"/>
</dbReference>
<reference evidence="2 3" key="1">
    <citation type="journal article" date="2010" name="Int. J. Syst. Evol. Microbiol.">
        <title>Thiohalobacter thiocyanaticus gen. nov., sp. nov., a moderately halophilic, sulfur-oxidizing gammaproteobacterium from hypersaline lakes, that utilizes thiocyanate.</title>
        <authorList>
            <person name="Sorokin D.Y."/>
            <person name="Kovaleva O.L."/>
            <person name="Tourova T.P."/>
            <person name="Muyzer G."/>
        </authorList>
    </citation>
    <scope>NUCLEOTIDE SEQUENCE [LARGE SCALE GENOMIC DNA]</scope>
    <source>
        <strain evidence="2 3">Hrh1</strain>
    </source>
</reference>
<dbReference type="OrthoDB" id="8538784at2"/>
<proteinExistence type="predicted"/>
<feature type="compositionally biased region" description="Polar residues" evidence="1">
    <location>
        <begin position="11"/>
        <end position="24"/>
    </location>
</feature>
<dbReference type="AlphaFoldDB" id="A0A426QHX6"/>